<comment type="similarity">
    <text evidence="4 15">Belongs to the glycosyl hydrolase 13 family.</text>
</comment>
<dbReference type="InterPro" id="IPR006046">
    <property type="entry name" value="Alpha_amylase"/>
</dbReference>
<dbReference type="InterPro" id="IPR006048">
    <property type="entry name" value="A-amylase/branching_C"/>
</dbReference>
<dbReference type="Pfam" id="PF02806">
    <property type="entry name" value="Alpha-amylase_C"/>
    <property type="match status" value="1"/>
</dbReference>
<dbReference type="OrthoDB" id="550577at2759"/>
<evidence type="ECO:0000256" key="6">
    <source>
        <dbReference type="ARBA" id="ARBA00012595"/>
    </source>
</evidence>
<evidence type="ECO:0000259" key="18">
    <source>
        <dbReference type="SMART" id="SM00632"/>
    </source>
</evidence>
<dbReference type="SMART" id="SM00632">
    <property type="entry name" value="Aamy_C"/>
    <property type="match status" value="1"/>
</dbReference>
<evidence type="ECO:0000256" key="17">
    <source>
        <dbReference type="SAM" id="SignalP"/>
    </source>
</evidence>
<dbReference type="InterPro" id="IPR017853">
    <property type="entry name" value="GH"/>
</dbReference>
<evidence type="ECO:0000256" key="14">
    <source>
        <dbReference type="ARBA" id="ARBA00023295"/>
    </source>
</evidence>
<comment type="subunit">
    <text evidence="5">Monomer.</text>
</comment>
<dbReference type="EC" id="3.2.1.1" evidence="6 16"/>
<evidence type="ECO:0000259" key="19">
    <source>
        <dbReference type="SMART" id="SM00642"/>
    </source>
</evidence>
<dbReference type="PRINTS" id="PR00110">
    <property type="entry name" value="ALPHAAMYLASE"/>
</dbReference>
<dbReference type="PANTHER" id="PTHR43447">
    <property type="entry name" value="ALPHA-AMYLASE"/>
    <property type="match status" value="1"/>
</dbReference>
<keyword evidence="21" id="KW-1185">Reference proteome</keyword>
<evidence type="ECO:0000256" key="10">
    <source>
        <dbReference type="ARBA" id="ARBA00022837"/>
    </source>
</evidence>
<keyword evidence="11" id="KW-1015">Disulfide bond</keyword>
<evidence type="ECO:0000256" key="16">
    <source>
        <dbReference type="RuleBase" id="RU361134"/>
    </source>
</evidence>
<evidence type="ECO:0000256" key="15">
    <source>
        <dbReference type="RuleBase" id="RU003615"/>
    </source>
</evidence>
<keyword evidence="8 17" id="KW-0732">Signal</keyword>
<evidence type="ECO:0000256" key="4">
    <source>
        <dbReference type="ARBA" id="ARBA00008061"/>
    </source>
</evidence>
<dbReference type="FunFam" id="2.60.40.1180:FF:000020">
    <property type="entry name" value="Pancreatic alpha-amylase"/>
    <property type="match status" value="1"/>
</dbReference>
<keyword evidence="10" id="KW-0106">Calcium</keyword>
<comment type="cofactor">
    <cofactor evidence="2">
        <name>Ca(2+)</name>
        <dbReference type="ChEBI" id="CHEBI:29108"/>
    </cofactor>
</comment>
<feature type="domain" description="Glycosyl hydrolase family 13 catalytic" evidence="19">
    <location>
        <begin position="28"/>
        <end position="396"/>
    </location>
</feature>
<dbReference type="CDD" id="cd11317">
    <property type="entry name" value="AmyAc_bac_euk_AmyA"/>
    <property type="match status" value="1"/>
</dbReference>
<dbReference type="Gene3D" id="2.60.40.1180">
    <property type="entry name" value="Golgi alpha-mannosidase II"/>
    <property type="match status" value="1"/>
</dbReference>
<evidence type="ECO:0000256" key="12">
    <source>
        <dbReference type="ARBA" id="ARBA00023214"/>
    </source>
</evidence>
<evidence type="ECO:0000313" key="20">
    <source>
        <dbReference type="EMBL" id="CAB3375490.1"/>
    </source>
</evidence>
<keyword evidence="9 16" id="KW-0378">Hydrolase</keyword>
<dbReference type="Gene3D" id="3.20.20.80">
    <property type="entry name" value="Glycosidases"/>
    <property type="match status" value="1"/>
</dbReference>
<dbReference type="InterPro" id="IPR006047">
    <property type="entry name" value="GH13_cat_dom"/>
</dbReference>
<sequence length="494" mass="53500">MKAFVLLSLALVAAVNAQWDINTVDGRSVMVHLFEWKWGDIANECETFLGPMGFGGVQISPPTENAVVGDRPWWERYQPISYNFVTRSGDEAALADMIRRCNAAGVRIYPDIVFNHMTGGGSFLTGTGGSTAEPDNKQYPGVPYGPNDFNPTCTITNYNDPNNVRNCELVGLKDLAQSSEYVRGKIRDMLNRLIDMGVAGFRVDAAKHMWPGDMQAILGGLNNLNTDHGFAAGARPFIVQEVIDLGGEGVSHSEYLNIGRITEFRFSAEIGKMFRGLNQLKYLVNWGEGWGFMASGSALGFVDNHDNQRGHGAGGADILTYKVSKQYKMATAFNLAHTYGTPRMMSSFAFDNTDAGPPKDGSGNTVGPGFNADGTCTNGWVCEHRWRQMYNMVGFRNAVAGTVINDWWDNGNNQIAFCRGDKGFIAFNNEGSNLNTNLQTCLSAGTYCDVISGSKEGGSCTGKSVTVGGDGTANIVINSDEDDGVLAIHVNSKL</sequence>
<evidence type="ECO:0000256" key="2">
    <source>
        <dbReference type="ARBA" id="ARBA00001913"/>
    </source>
</evidence>
<dbReference type="EMBL" id="CADEPI010000113">
    <property type="protein sequence ID" value="CAB3375490.1"/>
    <property type="molecule type" value="Genomic_DNA"/>
</dbReference>
<evidence type="ECO:0000256" key="1">
    <source>
        <dbReference type="ARBA" id="ARBA00000548"/>
    </source>
</evidence>
<comment type="caution">
    <text evidence="20">The sequence shown here is derived from an EMBL/GenBank/DDBJ whole genome shotgun (WGS) entry which is preliminary data.</text>
</comment>
<keyword evidence="14 16" id="KW-0326">Glycosidase</keyword>
<dbReference type="Proteomes" id="UP000494165">
    <property type="component" value="Unassembled WGS sequence"/>
</dbReference>
<proteinExistence type="inferred from homology"/>
<dbReference type="SUPFAM" id="SSF51011">
    <property type="entry name" value="Glycosyl hydrolase domain"/>
    <property type="match status" value="1"/>
</dbReference>
<evidence type="ECO:0000256" key="5">
    <source>
        <dbReference type="ARBA" id="ARBA00011245"/>
    </source>
</evidence>
<evidence type="ECO:0000256" key="13">
    <source>
        <dbReference type="ARBA" id="ARBA00023277"/>
    </source>
</evidence>
<feature type="chain" id="PRO_5035839197" description="Alpha-amylase" evidence="17">
    <location>
        <begin position="18"/>
        <end position="494"/>
    </location>
</feature>
<dbReference type="InterPro" id="IPR031319">
    <property type="entry name" value="A-amylase_C"/>
</dbReference>
<keyword evidence="7" id="KW-0479">Metal-binding</keyword>
<evidence type="ECO:0000256" key="9">
    <source>
        <dbReference type="ARBA" id="ARBA00022801"/>
    </source>
</evidence>
<evidence type="ECO:0000256" key="11">
    <source>
        <dbReference type="ARBA" id="ARBA00023157"/>
    </source>
</evidence>
<evidence type="ECO:0000313" key="21">
    <source>
        <dbReference type="Proteomes" id="UP000494165"/>
    </source>
</evidence>
<dbReference type="SUPFAM" id="SSF51445">
    <property type="entry name" value="(Trans)glycosidases"/>
    <property type="match status" value="1"/>
</dbReference>
<feature type="signal peptide" evidence="17">
    <location>
        <begin position="1"/>
        <end position="17"/>
    </location>
</feature>
<evidence type="ECO:0000256" key="3">
    <source>
        <dbReference type="ARBA" id="ARBA00001923"/>
    </source>
</evidence>
<evidence type="ECO:0000256" key="8">
    <source>
        <dbReference type="ARBA" id="ARBA00022729"/>
    </source>
</evidence>
<comment type="catalytic activity">
    <reaction evidence="1 16">
        <text>Endohydrolysis of (1-&gt;4)-alpha-D-glucosidic linkages in polysaccharides containing three or more (1-&gt;4)-alpha-linked D-glucose units.</text>
        <dbReference type="EC" id="3.2.1.1"/>
    </reaction>
</comment>
<dbReference type="GO" id="GO:0005975">
    <property type="term" value="P:carbohydrate metabolic process"/>
    <property type="evidence" value="ECO:0007669"/>
    <property type="project" value="InterPro"/>
</dbReference>
<keyword evidence="12" id="KW-0868">Chloride</keyword>
<organism evidence="20 21">
    <name type="scientific">Cloeon dipterum</name>
    <dbReference type="NCBI Taxonomy" id="197152"/>
    <lineage>
        <taxon>Eukaryota</taxon>
        <taxon>Metazoa</taxon>
        <taxon>Ecdysozoa</taxon>
        <taxon>Arthropoda</taxon>
        <taxon>Hexapoda</taxon>
        <taxon>Insecta</taxon>
        <taxon>Pterygota</taxon>
        <taxon>Palaeoptera</taxon>
        <taxon>Ephemeroptera</taxon>
        <taxon>Pisciforma</taxon>
        <taxon>Baetidae</taxon>
        <taxon>Cloeon</taxon>
    </lineage>
</organism>
<keyword evidence="13 16" id="KW-0119">Carbohydrate metabolism</keyword>
<dbReference type="AlphaFoldDB" id="A0A8S1D6L0"/>
<dbReference type="GO" id="GO:0046872">
    <property type="term" value="F:metal ion binding"/>
    <property type="evidence" value="ECO:0007669"/>
    <property type="project" value="UniProtKB-KW"/>
</dbReference>
<protein>
    <recommendedName>
        <fullName evidence="6 16">Alpha-amylase</fullName>
        <ecNumber evidence="6 16">3.2.1.1</ecNumber>
    </recommendedName>
</protein>
<dbReference type="Pfam" id="PF00128">
    <property type="entry name" value="Alpha-amylase"/>
    <property type="match status" value="1"/>
</dbReference>
<dbReference type="GO" id="GO:0004556">
    <property type="term" value="F:alpha-amylase activity"/>
    <property type="evidence" value="ECO:0007669"/>
    <property type="project" value="UniProtKB-UniRule"/>
</dbReference>
<evidence type="ECO:0000256" key="7">
    <source>
        <dbReference type="ARBA" id="ARBA00022723"/>
    </source>
</evidence>
<reference evidence="20 21" key="1">
    <citation type="submission" date="2020-04" db="EMBL/GenBank/DDBJ databases">
        <authorList>
            <person name="Alioto T."/>
            <person name="Alioto T."/>
            <person name="Gomez Garrido J."/>
        </authorList>
    </citation>
    <scope>NUCLEOTIDE SEQUENCE [LARGE SCALE GENOMIC DNA]</scope>
</reference>
<comment type="cofactor">
    <cofactor evidence="3">
        <name>chloride</name>
        <dbReference type="ChEBI" id="CHEBI:17996"/>
    </cofactor>
</comment>
<feature type="domain" description="Alpha-amylase C-terminal" evidence="18">
    <location>
        <begin position="405"/>
        <end position="493"/>
    </location>
</feature>
<name>A0A8S1D6L0_9INSE</name>
<accession>A0A8S1D6L0</accession>
<dbReference type="SMART" id="SM00642">
    <property type="entry name" value="Aamy"/>
    <property type="match status" value="1"/>
</dbReference>
<dbReference type="InterPro" id="IPR013780">
    <property type="entry name" value="Glyco_hydro_b"/>
</dbReference>
<gene>
    <name evidence="20" type="ORF">CLODIP_2_CD07645</name>
</gene>